<gene>
    <name evidence="2" type="ORF">ABVK25_005720</name>
</gene>
<keyword evidence="1" id="KW-1133">Transmembrane helix</keyword>
<keyword evidence="3" id="KW-1185">Reference proteome</keyword>
<proteinExistence type="predicted"/>
<dbReference type="Proteomes" id="UP001590951">
    <property type="component" value="Unassembled WGS sequence"/>
</dbReference>
<evidence type="ECO:0000313" key="2">
    <source>
        <dbReference type="EMBL" id="KAL2054181.1"/>
    </source>
</evidence>
<reference evidence="2 3" key="1">
    <citation type="submission" date="2024-09" db="EMBL/GenBank/DDBJ databases">
        <title>Rethinking Asexuality: The Enigmatic Case of Functional Sexual Genes in Lepraria (Stereocaulaceae).</title>
        <authorList>
            <person name="Doellman M."/>
            <person name="Sun Y."/>
            <person name="Barcenas-Pena A."/>
            <person name="Lumbsch H.T."/>
            <person name="Grewe F."/>
        </authorList>
    </citation>
    <scope>NUCLEOTIDE SEQUENCE [LARGE SCALE GENOMIC DNA]</scope>
    <source>
        <strain evidence="2 3">Grewe 0041</strain>
    </source>
</reference>
<evidence type="ECO:0000256" key="1">
    <source>
        <dbReference type="SAM" id="Phobius"/>
    </source>
</evidence>
<comment type="caution">
    <text evidence="2">The sequence shown here is derived from an EMBL/GenBank/DDBJ whole genome shotgun (WGS) entry which is preliminary data.</text>
</comment>
<feature type="transmembrane region" description="Helical" evidence="1">
    <location>
        <begin position="6"/>
        <end position="28"/>
    </location>
</feature>
<keyword evidence="1" id="KW-0472">Membrane</keyword>
<evidence type="ECO:0000313" key="3">
    <source>
        <dbReference type="Proteomes" id="UP001590951"/>
    </source>
</evidence>
<accession>A0ABR4BBH2</accession>
<keyword evidence="1" id="KW-0812">Transmembrane</keyword>
<dbReference type="EMBL" id="JBHFEH010000017">
    <property type="protein sequence ID" value="KAL2054181.1"/>
    <property type="molecule type" value="Genomic_DNA"/>
</dbReference>
<name>A0ABR4BBH2_9LECA</name>
<protein>
    <submittedName>
        <fullName evidence="2">Uncharacterized protein</fullName>
    </submittedName>
</protein>
<organism evidence="2 3">
    <name type="scientific">Lepraria finkii</name>
    <dbReference type="NCBI Taxonomy" id="1340010"/>
    <lineage>
        <taxon>Eukaryota</taxon>
        <taxon>Fungi</taxon>
        <taxon>Dikarya</taxon>
        <taxon>Ascomycota</taxon>
        <taxon>Pezizomycotina</taxon>
        <taxon>Lecanoromycetes</taxon>
        <taxon>OSLEUM clade</taxon>
        <taxon>Lecanoromycetidae</taxon>
        <taxon>Lecanorales</taxon>
        <taxon>Lecanorineae</taxon>
        <taxon>Stereocaulaceae</taxon>
        <taxon>Lepraria</taxon>
    </lineage>
</organism>
<sequence>MSSPAAMITLASDVLVLGAAVSVARVGLKSFGVSYKDKLSTPVNATLGGSDSCAEEDDLM</sequence>